<feature type="region of interest" description="Disordered" evidence="1">
    <location>
        <begin position="73"/>
        <end position="142"/>
    </location>
</feature>
<feature type="region of interest" description="Disordered" evidence="1">
    <location>
        <begin position="369"/>
        <end position="481"/>
    </location>
</feature>
<dbReference type="AlphaFoldDB" id="A0AB34GLD1"/>
<sequence>MPVSTEKPLIGPACPHPDITPERIPESHNSSTEPPPKASSKLFLATLQPCSPTHLSRPRDKAPARIQALRWPTSPLGVHVPDWPKSPPPTPERITAPARDSGLLLGSQRGRGETRPAGRPGWALSPEALSPPHKTTRLHHAARSQDLLWPTISGWLHRQKRDQAQAHLGSPHDSSLAFTSGHTPSVPPYTATPSNPQGSRRERGPRPVGQVLGSQKAKPDTNLKPQAADSPGALTRPGAAAEGGVRDWLRVTGGPGPGAEGGSHTRAPPATFKALLTPLLQGPEREPAHLKPRGKARPPPRSPGHQTQSLLSPVRVKGPSGHTGLQTHPSSWDGVGLAAGRGSVAPGLLPAERKYQCVGIAAPAAGLAARPHYRQGGDDKSGPPQHTATPPASPPPRGWATCSLREDPAGSRRKGGELARDLVPSLQAPTWGDQGLPRPVPPPAGQRGRAPEGHALARHIPPGLPAPTPTAANSSRKHILR</sequence>
<reference evidence="2 3" key="1">
    <citation type="submission" date="2022-11" db="EMBL/GenBank/DDBJ databases">
        <title>Whole genome sequence of Eschrichtius robustus ER-17-0199.</title>
        <authorList>
            <person name="Bruniche-Olsen A."/>
            <person name="Black A.N."/>
            <person name="Fields C.J."/>
            <person name="Walden K."/>
            <person name="Dewoody J.A."/>
        </authorList>
    </citation>
    <scope>NUCLEOTIDE SEQUENCE [LARGE SCALE GENOMIC DNA]</scope>
    <source>
        <strain evidence="2">ER-17-0199</strain>
        <tissue evidence="2">Blubber</tissue>
    </source>
</reference>
<accession>A0AB34GLD1</accession>
<feature type="compositionally biased region" description="Basic and acidic residues" evidence="1">
    <location>
        <begin position="404"/>
        <end position="420"/>
    </location>
</feature>
<evidence type="ECO:0000256" key="1">
    <source>
        <dbReference type="SAM" id="MobiDB-lite"/>
    </source>
</evidence>
<keyword evidence="3" id="KW-1185">Reference proteome</keyword>
<feature type="region of interest" description="Disordered" evidence="1">
    <location>
        <begin position="160"/>
        <end position="345"/>
    </location>
</feature>
<evidence type="ECO:0000313" key="3">
    <source>
        <dbReference type="Proteomes" id="UP001159641"/>
    </source>
</evidence>
<dbReference type="EMBL" id="JAIQCJ010002164">
    <property type="protein sequence ID" value="KAJ8780204.1"/>
    <property type="molecule type" value="Genomic_DNA"/>
</dbReference>
<name>A0AB34GLD1_ESCRO</name>
<gene>
    <name evidence="2" type="ORF">J1605_011807</name>
</gene>
<comment type="caution">
    <text evidence="2">The sequence shown here is derived from an EMBL/GenBank/DDBJ whole genome shotgun (WGS) entry which is preliminary data.</text>
</comment>
<organism evidence="2 3">
    <name type="scientific">Eschrichtius robustus</name>
    <name type="common">California gray whale</name>
    <name type="synonym">Eschrichtius gibbosus</name>
    <dbReference type="NCBI Taxonomy" id="9764"/>
    <lineage>
        <taxon>Eukaryota</taxon>
        <taxon>Metazoa</taxon>
        <taxon>Chordata</taxon>
        <taxon>Craniata</taxon>
        <taxon>Vertebrata</taxon>
        <taxon>Euteleostomi</taxon>
        <taxon>Mammalia</taxon>
        <taxon>Eutheria</taxon>
        <taxon>Laurasiatheria</taxon>
        <taxon>Artiodactyla</taxon>
        <taxon>Whippomorpha</taxon>
        <taxon>Cetacea</taxon>
        <taxon>Mysticeti</taxon>
        <taxon>Eschrichtiidae</taxon>
        <taxon>Eschrichtius</taxon>
    </lineage>
</organism>
<protein>
    <submittedName>
        <fullName evidence="2">Uncharacterized protein</fullName>
    </submittedName>
</protein>
<evidence type="ECO:0000313" key="2">
    <source>
        <dbReference type="EMBL" id="KAJ8780204.1"/>
    </source>
</evidence>
<feature type="region of interest" description="Disordered" evidence="1">
    <location>
        <begin position="1"/>
        <end position="40"/>
    </location>
</feature>
<dbReference type="Proteomes" id="UP001159641">
    <property type="component" value="Unassembled WGS sequence"/>
</dbReference>
<feature type="compositionally biased region" description="Polar residues" evidence="1">
    <location>
        <begin position="172"/>
        <end position="183"/>
    </location>
</feature>
<proteinExistence type="predicted"/>